<accession>A0ABS8ENQ6</accession>
<evidence type="ECO:0000313" key="1">
    <source>
        <dbReference type="EMBL" id="MCC1484834.1"/>
    </source>
</evidence>
<gene>
    <name evidence="1" type="ORF">J1C55_09555</name>
</gene>
<reference evidence="2" key="1">
    <citation type="submission" date="2021-03" db="EMBL/GenBank/DDBJ databases">
        <title>Genome of Cognatishimia sp. F0-27.</title>
        <authorList>
            <person name="Ping X."/>
        </authorList>
    </citation>
    <scope>NUCLEOTIDE SEQUENCE [LARGE SCALE GENOMIC DNA]</scope>
    <source>
        <strain evidence="2">E313</strain>
    </source>
</reference>
<organism evidence="1 2">
    <name type="scientific">Winogradskyella immobilis</name>
    <dbReference type="NCBI Taxonomy" id="2816852"/>
    <lineage>
        <taxon>Bacteria</taxon>
        <taxon>Pseudomonadati</taxon>
        <taxon>Bacteroidota</taxon>
        <taxon>Flavobacteriia</taxon>
        <taxon>Flavobacteriales</taxon>
        <taxon>Flavobacteriaceae</taxon>
        <taxon>Winogradskyella</taxon>
    </lineage>
</organism>
<sequence>MKTKLLFLLLIIPLLSLTQETDKPILYLDENMSQIDMAKFYVKSKSLIFHEEIVLRDSIKIKYLIKDYDFKKLDDTELTQIQGVFKSFYNTTDLNKNLIITYKDTIMGFEEYSKSLKHRKSLDEAGNVSYKKYLKNRKTTDEIQKKCNRFLKRNNSLAIHFYSVNQNFTYNIKHYSFQKINKVLKNTFFKNKSSGIIILKPNGHYFYYRYLPEHQVEKMLNKNWREYISDFNQIDTNPQIFETNFILKARIENKNRLIAIGQAQVEREREREKRLKTNNIQRNRRVTVNQSHCFISSRY</sequence>
<comment type="caution">
    <text evidence="1">The sequence shown here is derived from an EMBL/GenBank/DDBJ whole genome shotgun (WGS) entry which is preliminary data.</text>
</comment>
<keyword evidence="2" id="KW-1185">Reference proteome</keyword>
<proteinExistence type="predicted"/>
<dbReference type="Proteomes" id="UP000778797">
    <property type="component" value="Unassembled WGS sequence"/>
</dbReference>
<dbReference type="RefSeq" id="WP_227477291.1">
    <property type="nucleotide sequence ID" value="NZ_JAFMPT010000011.1"/>
</dbReference>
<protein>
    <submittedName>
        <fullName evidence="1">Uncharacterized protein</fullName>
    </submittedName>
</protein>
<evidence type="ECO:0000313" key="2">
    <source>
        <dbReference type="Proteomes" id="UP000778797"/>
    </source>
</evidence>
<name>A0ABS8ENQ6_9FLAO</name>
<reference evidence="2" key="2">
    <citation type="submission" date="2023-07" db="EMBL/GenBank/DDBJ databases">
        <title>Genome of Winogradskyella sp. E313.</title>
        <authorList>
            <person name="Zhou Y."/>
        </authorList>
    </citation>
    <scope>NUCLEOTIDE SEQUENCE [LARGE SCALE GENOMIC DNA]</scope>
    <source>
        <strain evidence="2">E313</strain>
    </source>
</reference>
<dbReference type="EMBL" id="JAFMPT010000011">
    <property type="protein sequence ID" value="MCC1484834.1"/>
    <property type="molecule type" value="Genomic_DNA"/>
</dbReference>